<proteinExistence type="predicted"/>
<keyword evidence="3" id="KW-1185">Reference proteome</keyword>
<evidence type="ECO:0000313" key="3">
    <source>
        <dbReference type="Proteomes" id="UP000242519"/>
    </source>
</evidence>
<gene>
    <name evidence="2" type="ORF">B2J93_3357</name>
</gene>
<evidence type="ECO:0000256" key="1">
    <source>
        <dbReference type="SAM" id="MobiDB-lite"/>
    </source>
</evidence>
<evidence type="ECO:0000313" key="2">
    <source>
        <dbReference type="EMBL" id="OWO99506.1"/>
    </source>
</evidence>
<dbReference type="Proteomes" id="UP000242519">
    <property type="component" value="Unassembled WGS sequence"/>
</dbReference>
<dbReference type="AlphaFoldDB" id="A0A218YWY9"/>
<accession>A0A218YWY9</accession>
<reference evidence="2 3" key="1">
    <citation type="submission" date="2017-04" db="EMBL/GenBank/DDBJ databases">
        <title>Draft genome sequence of Marssonina coronaria NL1: causal agent of apple blotch.</title>
        <authorList>
            <person name="Cheng Q."/>
        </authorList>
    </citation>
    <scope>NUCLEOTIDE SEQUENCE [LARGE SCALE GENOMIC DNA]</scope>
    <source>
        <strain evidence="2 3">NL1</strain>
    </source>
</reference>
<dbReference type="InParanoid" id="A0A218YWY9"/>
<organism evidence="2 3">
    <name type="scientific">Diplocarpon coronariae</name>
    <dbReference type="NCBI Taxonomy" id="2795749"/>
    <lineage>
        <taxon>Eukaryota</taxon>
        <taxon>Fungi</taxon>
        <taxon>Dikarya</taxon>
        <taxon>Ascomycota</taxon>
        <taxon>Pezizomycotina</taxon>
        <taxon>Leotiomycetes</taxon>
        <taxon>Helotiales</taxon>
        <taxon>Drepanopezizaceae</taxon>
        <taxon>Diplocarpon</taxon>
    </lineage>
</organism>
<comment type="caution">
    <text evidence="2">The sequence shown here is derived from an EMBL/GenBank/DDBJ whole genome shotgun (WGS) entry which is preliminary data.</text>
</comment>
<feature type="region of interest" description="Disordered" evidence="1">
    <location>
        <begin position="53"/>
        <end position="99"/>
    </location>
</feature>
<name>A0A218YWY9_9HELO</name>
<dbReference type="EMBL" id="MZNU01000352">
    <property type="protein sequence ID" value="OWO99506.1"/>
    <property type="molecule type" value="Genomic_DNA"/>
</dbReference>
<sequence>MSRLEELILGGLPLSSAAPGQPPNIPSSFKQGLTLVWVGDFASKGLEAMVATATPPASSGEPAGSRVPGHQRRADPTGTDDVLGWRGPPPRTGRGQPGGPGACFWRAWDRGIAGSCPFGRRRGGSVGWCLAPSGTAGCRAPAEESPRDCLPWVGGKDPRRWDWRDDFRVSYGEPSSRLRSLKL</sequence>
<protein>
    <submittedName>
        <fullName evidence="2">Uncharacterized protein</fullName>
    </submittedName>
</protein>